<evidence type="ECO:0000313" key="1">
    <source>
        <dbReference type="EMBL" id="JAD32398.1"/>
    </source>
</evidence>
<name>A0A0A8Z3X4_ARUDO</name>
<dbReference type="EMBL" id="GBRH01265497">
    <property type="protein sequence ID" value="JAD32398.1"/>
    <property type="molecule type" value="Transcribed_RNA"/>
</dbReference>
<protein>
    <submittedName>
        <fullName evidence="1">Uncharacterized protein</fullName>
    </submittedName>
</protein>
<accession>A0A0A8Z3X4</accession>
<sequence>MLSSSFYIRDFKIQK</sequence>
<reference evidence="1" key="2">
    <citation type="journal article" date="2015" name="Data Brief">
        <title>Shoot transcriptome of the giant reed, Arundo donax.</title>
        <authorList>
            <person name="Barrero R.A."/>
            <person name="Guerrero F.D."/>
            <person name="Moolhuijzen P."/>
            <person name="Goolsby J.A."/>
            <person name="Tidwell J."/>
            <person name="Bellgard S.E."/>
            <person name="Bellgard M.I."/>
        </authorList>
    </citation>
    <scope>NUCLEOTIDE SEQUENCE</scope>
    <source>
        <tissue evidence="1">Shoot tissue taken approximately 20 cm above the soil surface</tissue>
    </source>
</reference>
<reference evidence="1" key="1">
    <citation type="submission" date="2014-09" db="EMBL/GenBank/DDBJ databases">
        <authorList>
            <person name="Magalhaes I.L.F."/>
            <person name="Oliveira U."/>
            <person name="Santos F.R."/>
            <person name="Vidigal T.H.D.A."/>
            <person name="Brescovit A.D."/>
            <person name="Santos A.J."/>
        </authorList>
    </citation>
    <scope>NUCLEOTIDE SEQUENCE</scope>
    <source>
        <tissue evidence="1">Shoot tissue taken approximately 20 cm above the soil surface</tissue>
    </source>
</reference>
<organism evidence="1">
    <name type="scientific">Arundo donax</name>
    <name type="common">Giant reed</name>
    <name type="synonym">Donax arundinaceus</name>
    <dbReference type="NCBI Taxonomy" id="35708"/>
    <lineage>
        <taxon>Eukaryota</taxon>
        <taxon>Viridiplantae</taxon>
        <taxon>Streptophyta</taxon>
        <taxon>Embryophyta</taxon>
        <taxon>Tracheophyta</taxon>
        <taxon>Spermatophyta</taxon>
        <taxon>Magnoliopsida</taxon>
        <taxon>Liliopsida</taxon>
        <taxon>Poales</taxon>
        <taxon>Poaceae</taxon>
        <taxon>PACMAD clade</taxon>
        <taxon>Arundinoideae</taxon>
        <taxon>Arundineae</taxon>
        <taxon>Arundo</taxon>
    </lineage>
</organism>
<proteinExistence type="predicted"/>